<feature type="non-terminal residue" evidence="2">
    <location>
        <position position="270"/>
    </location>
</feature>
<dbReference type="Proteomes" id="UP000745764">
    <property type="component" value="Unassembled WGS sequence"/>
</dbReference>
<feature type="domain" description="C2H2-type" evidence="1">
    <location>
        <begin position="186"/>
        <end position="213"/>
    </location>
</feature>
<sequence>SSNGLAQPNSSIRRSSLLDCETKILTVDQEFSQDCLNKDFELFSSTTQADNQLYNFSTPLPITRPASIGKTSLDDRYGAESMPLPIKNEEAWLSWCRNGTFQDTHALPVVKVKPRPSISDSGYGSIDFTDRHGVEAGPDAPPNTIGLAHSQVPEYCEICYEESEKRRYFSNNADRRKHMLTHTRPFKCDVSGCDNHNGFASPHDLARHKKTCHSMLTVKTSKFYYRCAAPTCQKKDKIWPRKDNFKAHLEGTHRYDEAQVAELLVKYVMH</sequence>
<feature type="non-terminal residue" evidence="2">
    <location>
        <position position="1"/>
    </location>
</feature>
<dbReference type="AlphaFoldDB" id="A0A9N8KP40"/>
<feature type="domain" description="C2H2-type" evidence="1">
    <location>
        <begin position="225"/>
        <end position="253"/>
    </location>
</feature>
<dbReference type="OrthoDB" id="3924079at2759"/>
<accession>A0A9N8KP40</accession>
<dbReference type="InterPro" id="IPR013087">
    <property type="entry name" value="Znf_C2H2_type"/>
</dbReference>
<comment type="caution">
    <text evidence="2">The sequence shown here is derived from an EMBL/GenBank/DDBJ whole genome shotgun (WGS) entry which is preliminary data.</text>
</comment>
<name>A0A9N8KP40_9PEZI</name>
<gene>
    <name evidence="2" type="ORF">AWRI4620_LOCUS7659</name>
</gene>
<dbReference type="SMART" id="SM00355">
    <property type="entry name" value="ZnF_C2H2"/>
    <property type="match status" value="3"/>
</dbReference>
<dbReference type="EMBL" id="CAINUL010000016">
    <property type="protein sequence ID" value="CAD0113404.1"/>
    <property type="molecule type" value="Genomic_DNA"/>
</dbReference>
<organism evidence="2 3">
    <name type="scientific">Aureobasidium uvarum</name>
    <dbReference type="NCBI Taxonomy" id="2773716"/>
    <lineage>
        <taxon>Eukaryota</taxon>
        <taxon>Fungi</taxon>
        <taxon>Dikarya</taxon>
        <taxon>Ascomycota</taxon>
        <taxon>Pezizomycotina</taxon>
        <taxon>Dothideomycetes</taxon>
        <taxon>Dothideomycetidae</taxon>
        <taxon>Dothideales</taxon>
        <taxon>Saccotheciaceae</taxon>
        <taxon>Aureobasidium</taxon>
    </lineage>
</organism>
<dbReference type="Gene3D" id="3.30.160.60">
    <property type="entry name" value="Classic Zinc Finger"/>
    <property type="match status" value="1"/>
</dbReference>
<keyword evidence="3" id="KW-1185">Reference proteome</keyword>
<evidence type="ECO:0000259" key="1">
    <source>
        <dbReference type="SMART" id="SM00355"/>
    </source>
</evidence>
<feature type="domain" description="C2H2-type" evidence="1">
    <location>
        <begin position="154"/>
        <end position="182"/>
    </location>
</feature>
<proteinExistence type="predicted"/>
<evidence type="ECO:0000313" key="3">
    <source>
        <dbReference type="Proteomes" id="UP000745764"/>
    </source>
</evidence>
<evidence type="ECO:0000313" key="2">
    <source>
        <dbReference type="EMBL" id="CAD0113404.1"/>
    </source>
</evidence>
<protein>
    <recommendedName>
        <fullName evidence="1">C2H2-type domain-containing protein</fullName>
    </recommendedName>
</protein>
<reference evidence="2" key="1">
    <citation type="submission" date="2020-06" db="EMBL/GenBank/DDBJ databases">
        <authorList>
            <person name="Onetto C."/>
        </authorList>
    </citation>
    <scope>NUCLEOTIDE SEQUENCE</scope>
</reference>